<dbReference type="RefSeq" id="WP_346035920.1">
    <property type="nucleotide sequence ID" value="NZ_BAAALY010000006.1"/>
</dbReference>
<organism evidence="1 2">
    <name type="scientific">Brevibacterium picturae</name>
    <dbReference type="NCBI Taxonomy" id="260553"/>
    <lineage>
        <taxon>Bacteria</taxon>
        <taxon>Bacillati</taxon>
        <taxon>Actinomycetota</taxon>
        <taxon>Actinomycetes</taxon>
        <taxon>Micrococcales</taxon>
        <taxon>Brevibacteriaceae</taxon>
        <taxon>Brevibacterium</taxon>
    </lineage>
</organism>
<proteinExistence type="predicted"/>
<gene>
    <name evidence="1" type="ORF">GCM10009691_18550</name>
</gene>
<evidence type="ECO:0000313" key="2">
    <source>
        <dbReference type="Proteomes" id="UP001501791"/>
    </source>
</evidence>
<dbReference type="EMBL" id="BAAALY010000006">
    <property type="protein sequence ID" value="GAA1544396.1"/>
    <property type="molecule type" value="Genomic_DNA"/>
</dbReference>
<protein>
    <submittedName>
        <fullName evidence="1">Uncharacterized protein</fullName>
    </submittedName>
</protein>
<dbReference type="Proteomes" id="UP001501791">
    <property type="component" value="Unassembled WGS sequence"/>
</dbReference>
<reference evidence="2" key="1">
    <citation type="journal article" date="2019" name="Int. J. Syst. Evol. Microbiol.">
        <title>The Global Catalogue of Microorganisms (GCM) 10K type strain sequencing project: providing services to taxonomists for standard genome sequencing and annotation.</title>
        <authorList>
            <consortium name="The Broad Institute Genomics Platform"/>
            <consortium name="The Broad Institute Genome Sequencing Center for Infectious Disease"/>
            <person name="Wu L."/>
            <person name="Ma J."/>
        </authorList>
    </citation>
    <scope>NUCLEOTIDE SEQUENCE [LARGE SCALE GENOMIC DNA]</scope>
    <source>
        <strain evidence="2">JCM 13319</strain>
    </source>
</reference>
<accession>A0ABP4MH19</accession>
<keyword evidence="2" id="KW-1185">Reference proteome</keyword>
<sequence length="124" mass="13586">MRFIDLVPTISQDLHLTSTETSGCDAAMSWLDTHPDQAPGRTTVTRNEYHGMIRDLDNGVTGVGGILDRLGIPVVDPEPTNVEKLTKEILTSFNRCEFDLESSFEQLAKALDARGIKAPGVDDE</sequence>
<comment type="caution">
    <text evidence="1">The sequence shown here is derived from an EMBL/GenBank/DDBJ whole genome shotgun (WGS) entry which is preliminary data.</text>
</comment>
<evidence type="ECO:0000313" key="1">
    <source>
        <dbReference type="EMBL" id="GAA1544396.1"/>
    </source>
</evidence>
<name>A0ABP4MH19_9MICO</name>